<dbReference type="InterPro" id="IPR027413">
    <property type="entry name" value="GROEL-like_equatorial_sf"/>
</dbReference>
<name>X1P2U9_9ZZZZ</name>
<dbReference type="SUPFAM" id="SSF48592">
    <property type="entry name" value="GroEL equatorial domain-like"/>
    <property type="match status" value="1"/>
</dbReference>
<evidence type="ECO:0000256" key="2">
    <source>
        <dbReference type="ARBA" id="ARBA00022741"/>
    </source>
</evidence>
<keyword evidence="3" id="KW-0067">ATP-binding</keyword>
<protein>
    <recommendedName>
        <fullName evidence="6">60 kDa chaperonin</fullName>
    </recommendedName>
</protein>
<dbReference type="InterPro" id="IPR001844">
    <property type="entry name" value="Cpn60/GroEL"/>
</dbReference>
<dbReference type="Pfam" id="PF00118">
    <property type="entry name" value="Cpn60_TCP1"/>
    <property type="match status" value="1"/>
</dbReference>
<reference evidence="5" key="1">
    <citation type="journal article" date="2014" name="Front. Microbiol.">
        <title>High frequency of phylogenetically diverse reductive dehalogenase-homologous genes in deep subseafloor sedimentary metagenomes.</title>
        <authorList>
            <person name="Kawai M."/>
            <person name="Futagami T."/>
            <person name="Toyoda A."/>
            <person name="Takaki Y."/>
            <person name="Nishi S."/>
            <person name="Hori S."/>
            <person name="Arai W."/>
            <person name="Tsubouchi T."/>
            <person name="Morono Y."/>
            <person name="Uchiyama I."/>
            <person name="Ito T."/>
            <person name="Fujiyama A."/>
            <person name="Inagaki F."/>
            <person name="Takami H."/>
        </authorList>
    </citation>
    <scope>NUCLEOTIDE SEQUENCE</scope>
    <source>
        <strain evidence="5">Expedition CK06-06</strain>
    </source>
</reference>
<proteinExistence type="inferred from homology"/>
<accession>X1P2U9</accession>
<dbReference type="GO" id="GO:0140662">
    <property type="term" value="F:ATP-dependent protein folding chaperone"/>
    <property type="evidence" value="ECO:0007669"/>
    <property type="project" value="InterPro"/>
</dbReference>
<dbReference type="GO" id="GO:0005524">
    <property type="term" value="F:ATP binding"/>
    <property type="evidence" value="ECO:0007669"/>
    <property type="project" value="UniProtKB-KW"/>
</dbReference>
<organism evidence="5">
    <name type="scientific">marine sediment metagenome</name>
    <dbReference type="NCBI Taxonomy" id="412755"/>
    <lineage>
        <taxon>unclassified sequences</taxon>
        <taxon>metagenomes</taxon>
        <taxon>ecological metagenomes</taxon>
    </lineage>
</organism>
<evidence type="ECO:0000256" key="1">
    <source>
        <dbReference type="ARBA" id="ARBA00006607"/>
    </source>
</evidence>
<dbReference type="EMBL" id="BARV01038753">
    <property type="protein sequence ID" value="GAI50632.1"/>
    <property type="molecule type" value="Genomic_DNA"/>
</dbReference>
<dbReference type="GO" id="GO:0042026">
    <property type="term" value="P:protein refolding"/>
    <property type="evidence" value="ECO:0007669"/>
    <property type="project" value="InterPro"/>
</dbReference>
<evidence type="ECO:0008006" key="6">
    <source>
        <dbReference type="Google" id="ProtNLM"/>
    </source>
</evidence>
<comment type="caution">
    <text evidence="5">The sequence shown here is derived from an EMBL/GenBank/DDBJ whole genome shotgun (WGS) entry which is preliminary data.</text>
</comment>
<keyword evidence="2" id="KW-0547">Nucleotide-binding</keyword>
<feature type="non-terminal residue" evidence="5">
    <location>
        <position position="87"/>
    </location>
</feature>
<evidence type="ECO:0000313" key="5">
    <source>
        <dbReference type="EMBL" id="GAI50632.1"/>
    </source>
</evidence>
<dbReference type="PRINTS" id="PR00304">
    <property type="entry name" value="TCOMPLEXTCP1"/>
</dbReference>
<dbReference type="InterPro" id="IPR017998">
    <property type="entry name" value="Chaperone_TCP-1"/>
</dbReference>
<sequence length="87" mass="9033">MVLDKGFGAPTITNDGVTIAKEVELEDKIENLGAEIIKEVAEKTNDVAGDGTTTAVLLAQAIITEGLKNVTAGTNPLAIKRGIEKGK</sequence>
<gene>
    <name evidence="5" type="ORF">S06H3_59606</name>
</gene>
<dbReference type="PANTHER" id="PTHR45633">
    <property type="entry name" value="60 KDA HEAT SHOCK PROTEIN, MITOCHONDRIAL"/>
    <property type="match status" value="1"/>
</dbReference>
<comment type="similarity">
    <text evidence="1">Belongs to the chaperonin (HSP60) family.</text>
</comment>
<dbReference type="InterPro" id="IPR002423">
    <property type="entry name" value="Cpn60/GroEL/TCP-1"/>
</dbReference>
<dbReference type="Gene3D" id="1.10.560.10">
    <property type="entry name" value="GroEL-like equatorial domain"/>
    <property type="match status" value="1"/>
</dbReference>
<evidence type="ECO:0000256" key="4">
    <source>
        <dbReference type="ARBA" id="ARBA00023186"/>
    </source>
</evidence>
<evidence type="ECO:0000256" key="3">
    <source>
        <dbReference type="ARBA" id="ARBA00022840"/>
    </source>
</evidence>
<keyword evidence="4" id="KW-0143">Chaperone</keyword>
<dbReference type="AlphaFoldDB" id="X1P2U9"/>